<evidence type="ECO:0000256" key="3">
    <source>
        <dbReference type="ARBA" id="ARBA00022833"/>
    </source>
</evidence>
<feature type="compositionally biased region" description="Low complexity" evidence="6">
    <location>
        <begin position="193"/>
        <end position="233"/>
    </location>
</feature>
<feature type="region of interest" description="Disordered" evidence="6">
    <location>
        <begin position="487"/>
        <end position="566"/>
    </location>
</feature>
<feature type="compositionally biased region" description="Basic and acidic residues" evidence="6">
    <location>
        <begin position="1094"/>
        <end position="1104"/>
    </location>
</feature>
<evidence type="ECO:0000256" key="2">
    <source>
        <dbReference type="ARBA" id="ARBA00022771"/>
    </source>
</evidence>
<keyword evidence="4" id="KW-0539">Nucleus</keyword>
<organism evidence="9 10">
    <name type="scientific">Coccomyxa subellipsoidea</name>
    <dbReference type="NCBI Taxonomy" id="248742"/>
    <lineage>
        <taxon>Eukaryota</taxon>
        <taxon>Viridiplantae</taxon>
        <taxon>Chlorophyta</taxon>
        <taxon>core chlorophytes</taxon>
        <taxon>Trebouxiophyceae</taxon>
        <taxon>Trebouxiophyceae incertae sedis</taxon>
        <taxon>Coccomyxaceae</taxon>
        <taxon>Coccomyxa</taxon>
    </lineage>
</organism>
<evidence type="ECO:0000313" key="10">
    <source>
        <dbReference type="Proteomes" id="UP001491310"/>
    </source>
</evidence>
<feature type="region of interest" description="Disordered" evidence="6">
    <location>
        <begin position="643"/>
        <end position="679"/>
    </location>
</feature>
<feature type="compositionally biased region" description="Low complexity" evidence="6">
    <location>
        <begin position="520"/>
        <end position="539"/>
    </location>
</feature>
<dbReference type="Proteomes" id="UP001491310">
    <property type="component" value="Unassembled WGS sequence"/>
</dbReference>
<feature type="region of interest" description="Disordered" evidence="6">
    <location>
        <begin position="1"/>
        <end position="150"/>
    </location>
</feature>
<evidence type="ECO:0000259" key="7">
    <source>
        <dbReference type="PROSITE" id="PS50103"/>
    </source>
</evidence>
<evidence type="ECO:0000313" key="9">
    <source>
        <dbReference type="EMBL" id="KAK9909361.1"/>
    </source>
</evidence>
<sequence>MLGPEDRADNSPNVSSHPSSTVDIEDYSPLSPADYTIERPGITPAQASSHAADLRPEPAGIMDDIDTDFSADVHPQQVAIDAGQHSQAGPSGAEATTAGDDDKERRESGAAAGPSEGRSAEQVLSDSDEDNIPLGALMAGGGRESQEMVQRPNGLAPICVNGSAKPAAAIATAAEKLRATLDESPTSGPPTPGAGRDAAADRAASAGNAAADRPAKPTAAAKKSPSASAAENSSSDEEDDSPPQSAGESRQPKGSGRKKRRNILPVIRRAARCGTCHTCLNPKLKKACQTRRNEMMAELGEKGELPLVLLPQLKKQPSSGSLPATPQSRSAGPQDFSALDKEDEKKVVDPFTSALDQIISRSGGVVQMKFLEKLLRLLDGANKASKRLVLLSVVEKSSREVKGAFMHSRGFTRLLYWMEAADEGSSNSLMLGGKVLETLGKLPIDVKSLQDSDAGKRMRNISKSGPESLRVAAKQLLETWKQKVAALPAAGNKRPSDGNAAAAKKPRAEPAAASSQATNGKPGTPKAGGKPAPGAAAQPKHADTGKASAAKPVAPKAAPSAPPAAAKQELAPMAVLAAADLDEPASAAAAPQPKPKPSVRDALYNPKKVHQLKVLDDEAAQKLAAERAEAAAAQKLPAHNAAAGPSMAAGANGAEASSSKTTAVGVRGGTPSNPLPLPASDKFGAITRITSFATTLGTLGAPTTGLGGPRPPPPLMSAATRAAQAAARVPSPERAPAKQKRKKVSWVPEQRLVSVRWFLKGDNPIDVRLETALQEEIVQPPSEVAEQSAQYPPGFLSAARAEHQSEAAAIRGMLAHPGMEDEEEADVPEMVPQLGWHMPPLLGAKYQPPSTWAAGEESQEKTNRLSASQQDHQRPGGGPVLDSPEEPPDELLANVQEKRVPLQIANAPPQQAPQPIAQASSPPMQHQQPLYHQPPPQQMMQQHMPQQMAPQQAVYQPAAAPQVLPAYTQLPPPPQHQPVPHQQVPHQQMQNGQVPVDYVEQQLQQLRPQHSPVQAFPPQQERGDWGVRRGPPLLATASGAPAPIQLPAPVQLRTDKENVMEESRQPGQAGRGASGGWPARSGGRAGGSAAGRGRSGEERKDNRSRQNLPCAFYNLELGCIRGDKCAFAHVASDESREEIQRRAERVSNQPIKEGLRRGPSIYHPNHPVDMSTRAPSRGTGGGAAEDGRKRGLERGAQWERNKKPRRERDREFDG</sequence>
<dbReference type="PROSITE" id="PS50103">
    <property type="entry name" value="ZF_C3H1"/>
    <property type="match status" value="1"/>
</dbReference>
<feature type="compositionally biased region" description="Polar residues" evidence="6">
    <location>
        <begin position="10"/>
        <end position="22"/>
    </location>
</feature>
<feature type="region of interest" description="Disordered" evidence="6">
    <location>
        <begin position="847"/>
        <end position="888"/>
    </location>
</feature>
<feature type="region of interest" description="Disordered" evidence="6">
    <location>
        <begin position="176"/>
        <end position="263"/>
    </location>
</feature>
<name>A0ABR2YQR5_9CHLO</name>
<dbReference type="PANTHER" id="PTHR46557">
    <property type="entry name" value="SERINE/THREONINE-PROTEIN PHOSPHATASE 1 REGULATORY SUBUNIT 10-RELATED"/>
    <property type="match status" value="1"/>
</dbReference>
<dbReference type="PROSITE" id="PS51319">
    <property type="entry name" value="TFIIS_N"/>
    <property type="match status" value="1"/>
</dbReference>
<feature type="region of interest" description="Disordered" evidence="6">
    <location>
        <begin position="1139"/>
        <end position="1214"/>
    </location>
</feature>
<dbReference type="PANTHER" id="PTHR46557:SF1">
    <property type="entry name" value="SERINE_THREONINE-PROTEIN PHOSPHATASE 1 REGULATORY SUBUNIT 10"/>
    <property type="match status" value="1"/>
</dbReference>
<evidence type="ECO:0000256" key="1">
    <source>
        <dbReference type="ARBA" id="ARBA00022723"/>
    </source>
</evidence>
<feature type="domain" description="TFIIS N-terminal" evidence="8">
    <location>
        <begin position="412"/>
        <end position="487"/>
    </location>
</feature>
<dbReference type="InterPro" id="IPR036855">
    <property type="entry name" value="Znf_CCCH_sf"/>
</dbReference>
<reference evidence="9 10" key="1">
    <citation type="journal article" date="2024" name="Nat. Commun.">
        <title>Phylogenomics reveals the evolutionary origins of lichenization in chlorophyte algae.</title>
        <authorList>
            <person name="Puginier C."/>
            <person name="Libourel C."/>
            <person name="Otte J."/>
            <person name="Skaloud P."/>
            <person name="Haon M."/>
            <person name="Grisel S."/>
            <person name="Petersen M."/>
            <person name="Berrin J.G."/>
            <person name="Delaux P.M."/>
            <person name="Dal Grande F."/>
            <person name="Keller J."/>
        </authorList>
    </citation>
    <scope>NUCLEOTIDE SEQUENCE [LARGE SCALE GENOMIC DNA]</scope>
    <source>
        <strain evidence="9 10">SAG 216-7</strain>
    </source>
</reference>
<feature type="region of interest" description="Disordered" evidence="6">
    <location>
        <begin position="315"/>
        <end position="343"/>
    </location>
</feature>
<dbReference type="InterPro" id="IPR035441">
    <property type="entry name" value="TFIIS/LEDGF_dom_sf"/>
</dbReference>
<evidence type="ECO:0000256" key="4">
    <source>
        <dbReference type="PROSITE-ProRule" id="PRU00649"/>
    </source>
</evidence>
<feature type="region of interest" description="Disordered" evidence="6">
    <location>
        <begin position="584"/>
        <end position="606"/>
    </location>
</feature>
<feature type="compositionally biased region" description="Low complexity" evidence="6">
    <location>
        <begin position="908"/>
        <end position="931"/>
    </location>
</feature>
<feature type="region of interest" description="Disordered" evidence="6">
    <location>
        <begin position="1058"/>
        <end position="1104"/>
    </location>
</feature>
<comment type="subcellular location">
    <subcellularLocation>
        <location evidence="4">Nucleus</location>
    </subcellularLocation>
</comment>
<feature type="compositionally biased region" description="Polar residues" evidence="6">
    <location>
        <begin position="318"/>
        <end position="331"/>
    </location>
</feature>
<gene>
    <name evidence="9" type="ORF">WJX75_001040</name>
</gene>
<keyword evidence="10" id="KW-1185">Reference proteome</keyword>
<keyword evidence="1 5" id="KW-0479">Metal-binding</keyword>
<dbReference type="Gene3D" id="1.20.930.10">
    <property type="entry name" value="Conserved domain common to transcription factors TFIIS, elongin A, CRSP70"/>
    <property type="match status" value="1"/>
</dbReference>
<evidence type="ECO:0000256" key="6">
    <source>
        <dbReference type="SAM" id="MobiDB-lite"/>
    </source>
</evidence>
<feature type="compositionally biased region" description="Basic and acidic residues" evidence="6">
    <location>
        <begin position="1185"/>
        <end position="1214"/>
    </location>
</feature>
<evidence type="ECO:0000259" key="8">
    <source>
        <dbReference type="PROSITE" id="PS51319"/>
    </source>
</evidence>
<keyword evidence="2 5" id="KW-0863">Zinc-finger</keyword>
<protein>
    <recommendedName>
        <fullName evidence="11">Serine/threonine-protein phosphatase 1 regulatory subunit 10</fullName>
    </recommendedName>
</protein>
<proteinExistence type="predicted"/>
<feature type="region of interest" description="Disordered" evidence="6">
    <location>
        <begin position="908"/>
        <end position="990"/>
    </location>
</feature>
<feature type="compositionally biased region" description="Low complexity" evidence="6">
    <location>
        <begin position="978"/>
        <end position="988"/>
    </location>
</feature>
<feature type="compositionally biased region" description="Low complexity" evidence="6">
    <location>
        <begin position="643"/>
        <end position="659"/>
    </location>
</feature>
<feature type="region of interest" description="Disordered" evidence="6">
    <location>
        <begin position="1006"/>
        <end position="1045"/>
    </location>
</feature>
<dbReference type="InterPro" id="IPR017923">
    <property type="entry name" value="TFIIS_N"/>
</dbReference>
<comment type="caution">
    <text evidence="9">The sequence shown here is derived from an EMBL/GenBank/DDBJ whole genome shotgun (WGS) entry which is preliminary data.</text>
</comment>
<evidence type="ECO:0000256" key="5">
    <source>
        <dbReference type="PROSITE-ProRule" id="PRU00723"/>
    </source>
</evidence>
<feature type="zinc finger region" description="C3H1-type" evidence="5">
    <location>
        <begin position="1104"/>
        <end position="1132"/>
    </location>
</feature>
<keyword evidence="3 5" id="KW-0862">Zinc</keyword>
<dbReference type="EMBL" id="JALJOT010000006">
    <property type="protein sequence ID" value="KAK9909361.1"/>
    <property type="molecule type" value="Genomic_DNA"/>
</dbReference>
<evidence type="ECO:0008006" key="11">
    <source>
        <dbReference type="Google" id="ProtNLM"/>
    </source>
</evidence>
<feature type="domain" description="C3H1-type" evidence="7">
    <location>
        <begin position="1104"/>
        <end position="1132"/>
    </location>
</feature>
<feature type="compositionally biased region" description="Low complexity" evidence="6">
    <location>
        <begin position="938"/>
        <end position="966"/>
    </location>
</feature>
<dbReference type="SUPFAM" id="SSF47676">
    <property type="entry name" value="Conserved domain common to transcription factors TFIIS, elongin A, CRSP70"/>
    <property type="match status" value="1"/>
</dbReference>
<dbReference type="InterPro" id="IPR000571">
    <property type="entry name" value="Znf_CCCH"/>
</dbReference>
<dbReference type="Pfam" id="PF08711">
    <property type="entry name" value="Med26"/>
    <property type="match status" value="1"/>
</dbReference>
<accession>A0ABR2YQR5</accession>
<dbReference type="SUPFAM" id="SSF90229">
    <property type="entry name" value="CCCH zinc finger"/>
    <property type="match status" value="1"/>
</dbReference>
<feature type="compositionally biased region" description="Low complexity" evidence="6">
    <location>
        <begin position="546"/>
        <end position="566"/>
    </location>
</feature>